<dbReference type="EMBL" id="JAEFBJ010000008">
    <property type="protein sequence ID" value="KAG7583691.1"/>
    <property type="molecule type" value="Genomic_DNA"/>
</dbReference>
<keyword evidence="3" id="KW-1185">Reference proteome</keyword>
<evidence type="ECO:0000256" key="1">
    <source>
        <dbReference type="SAM" id="MobiDB-lite"/>
    </source>
</evidence>
<evidence type="ECO:0000313" key="2">
    <source>
        <dbReference type="EMBL" id="KAG7583691.1"/>
    </source>
</evidence>
<comment type="caution">
    <text evidence="2">The sequence shown here is derived from an EMBL/GenBank/DDBJ whole genome shotgun (WGS) entry which is preliminary data.</text>
</comment>
<proteinExistence type="predicted"/>
<name>A0A8T2BIL8_ARASU</name>
<gene>
    <name evidence="2" type="ORF">ISN44_As08g032080</name>
</gene>
<dbReference type="AlphaFoldDB" id="A0A8T2BIL8"/>
<dbReference type="Proteomes" id="UP000694251">
    <property type="component" value="Chromosome 8"/>
</dbReference>
<reference evidence="2 3" key="1">
    <citation type="submission" date="2020-12" db="EMBL/GenBank/DDBJ databases">
        <title>Concerted genomic and epigenomic changes stabilize Arabidopsis allopolyploids.</title>
        <authorList>
            <person name="Chen Z."/>
        </authorList>
    </citation>
    <scope>NUCLEOTIDE SEQUENCE [LARGE SCALE GENOMIC DNA]</scope>
    <source>
        <strain evidence="2">As9502</strain>
        <tissue evidence="2">Leaf</tissue>
    </source>
</reference>
<sequence>MVIPMRINLLAKTTLSKSGEKETVIVNQQIAIATKVLFRGRTNRWRHSGIVTEEISDRRTITVESTLIAFVVEIESIENRFKIWKSRFSSRWIGRSGGSKRPSRRRSLPPGFESSLLAVINIMWEVCQLGFGPIGLPGSQKCRRPDYPLALSRKAHQTRDRQSGSPKGLAVNTVDKSTM</sequence>
<feature type="region of interest" description="Disordered" evidence="1">
    <location>
        <begin position="153"/>
        <end position="179"/>
    </location>
</feature>
<organism evidence="2 3">
    <name type="scientific">Arabidopsis suecica</name>
    <name type="common">Swedish thale-cress</name>
    <name type="synonym">Cardaminopsis suecica</name>
    <dbReference type="NCBI Taxonomy" id="45249"/>
    <lineage>
        <taxon>Eukaryota</taxon>
        <taxon>Viridiplantae</taxon>
        <taxon>Streptophyta</taxon>
        <taxon>Embryophyta</taxon>
        <taxon>Tracheophyta</taxon>
        <taxon>Spermatophyta</taxon>
        <taxon>Magnoliopsida</taxon>
        <taxon>eudicotyledons</taxon>
        <taxon>Gunneridae</taxon>
        <taxon>Pentapetalae</taxon>
        <taxon>rosids</taxon>
        <taxon>malvids</taxon>
        <taxon>Brassicales</taxon>
        <taxon>Brassicaceae</taxon>
        <taxon>Camelineae</taxon>
        <taxon>Arabidopsis</taxon>
    </lineage>
</organism>
<evidence type="ECO:0000313" key="3">
    <source>
        <dbReference type="Proteomes" id="UP000694251"/>
    </source>
</evidence>
<protein>
    <submittedName>
        <fullName evidence="2">Uncharacterized protein</fullName>
    </submittedName>
</protein>
<accession>A0A8T2BIL8</accession>